<dbReference type="PANTHER" id="PTHR46550">
    <property type="entry name" value="F-BOX ONLY PROTEIN 3"/>
    <property type="match status" value="1"/>
</dbReference>
<name>A0ABM1RWX7_LIMPO</name>
<keyword evidence="2" id="KW-0833">Ubl conjugation pathway</keyword>
<comment type="pathway">
    <text evidence="1">Protein modification; protein ubiquitination.</text>
</comment>
<organism evidence="4 5">
    <name type="scientific">Limulus polyphemus</name>
    <name type="common">Atlantic horseshoe crab</name>
    <dbReference type="NCBI Taxonomy" id="6850"/>
    <lineage>
        <taxon>Eukaryota</taxon>
        <taxon>Metazoa</taxon>
        <taxon>Ecdysozoa</taxon>
        <taxon>Arthropoda</taxon>
        <taxon>Chelicerata</taxon>
        <taxon>Merostomata</taxon>
        <taxon>Xiphosura</taxon>
        <taxon>Limulidae</taxon>
        <taxon>Limulus</taxon>
    </lineage>
</organism>
<dbReference type="SUPFAM" id="SSF81383">
    <property type="entry name" value="F-box domain"/>
    <property type="match status" value="1"/>
</dbReference>
<gene>
    <name evidence="5" type="primary">LOC106476246</name>
</gene>
<dbReference type="RefSeq" id="XP_022235882.1">
    <property type="nucleotide sequence ID" value="XM_022380174.1"/>
</dbReference>
<evidence type="ECO:0000313" key="5">
    <source>
        <dbReference type="RefSeq" id="XP_022235882.1"/>
    </source>
</evidence>
<evidence type="ECO:0000259" key="3">
    <source>
        <dbReference type="PROSITE" id="PS50181"/>
    </source>
</evidence>
<evidence type="ECO:0000256" key="2">
    <source>
        <dbReference type="ARBA" id="ARBA00022786"/>
    </source>
</evidence>
<sequence>AYADCQFSSLENGEEEEWIKPYWFSLLPLEVVHVIFSYLSPQELLKCSEVCQLWNQAAHEPQLWKNLYPVHWARGSWRVSRQDLVNPPWVYSSCNSVLYDEDADLDESSDSETSCGTNESCEERKIHIHESHLLKGIVKYLLPRVGLGVHKVVLTASRGLTSSLKYTGFSLLLRDDTTRVGRLVNSGGVRFLKHLDFSGCSGLTDLGLYRLAESMILKPAPQTVNELCQKSWGKNVLYNNEEQFLHKAENKSNPHWNFNCDSQCDIYRCAHLVRRSGGTSLSQLEKLSMHCPFRTTYQCCCNGYNHETVKQISEVYQDIDVNYHSGISSSLEFLSLSGCYKITDRGLSLLADSGLFKYLQHLDVSGCWNITGPNLCDVVNTAPELAAENLYYCDHIEEGPYPLEANGCQNLDCGIRSCCCN</sequence>
<dbReference type="InterPro" id="IPR001810">
    <property type="entry name" value="F-box_dom"/>
</dbReference>
<proteinExistence type="predicted"/>
<dbReference type="GeneID" id="106476246"/>
<dbReference type="SMART" id="SM00367">
    <property type="entry name" value="LRR_CC"/>
    <property type="match status" value="3"/>
</dbReference>
<dbReference type="InterPro" id="IPR006553">
    <property type="entry name" value="Leu-rich_rpt_Cys-con_subtyp"/>
</dbReference>
<accession>A0ABM1RWX7</accession>
<dbReference type="InterPro" id="IPR052121">
    <property type="entry name" value="F-box_SCF_Substrate_Recog"/>
</dbReference>
<feature type="non-terminal residue" evidence="5">
    <location>
        <position position="1"/>
    </location>
</feature>
<dbReference type="Pfam" id="PF13516">
    <property type="entry name" value="LRR_6"/>
    <property type="match status" value="2"/>
</dbReference>
<feature type="domain" description="F-box" evidence="3">
    <location>
        <begin position="21"/>
        <end position="67"/>
    </location>
</feature>
<dbReference type="InterPro" id="IPR001611">
    <property type="entry name" value="Leu-rich_rpt"/>
</dbReference>
<dbReference type="PANTHER" id="PTHR46550:SF1">
    <property type="entry name" value="F-BOX PROTEIN 3"/>
    <property type="match status" value="1"/>
</dbReference>
<dbReference type="Pfam" id="PF12937">
    <property type="entry name" value="F-box-like"/>
    <property type="match status" value="1"/>
</dbReference>
<protein>
    <submittedName>
        <fullName evidence="5">F-box/LRR-repeat protein 5-like</fullName>
    </submittedName>
</protein>
<keyword evidence="4" id="KW-1185">Reference proteome</keyword>
<dbReference type="InterPro" id="IPR036047">
    <property type="entry name" value="F-box-like_dom_sf"/>
</dbReference>
<reference evidence="5" key="1">
    <citation type="submission" date="2025-08" db="UniProtKB">
        <authorList>
            <consortium name="RefSeq"/>
        </authorList>
    </citation>
    <scope>IDENTIFICATION</scope>
    <source>
        <tissue evidence="5">Muscle</tissue>
    </source>
</reference>
<dbReference type="SUPFAM" id="SSF52047">
    <property type="entry name" value="RNI-like"/>
    <property type="match status" value="1"/>
</dbReference>
<dbReference type="SMART" id="SM00256">
    <property type="entry name" value="FBOX"/>
    <property type="match status" value="1"/>
</dbReference>
<dbReference type="Gene3D" id="3.80.10.10">
    <property type="entry name" value="Ribonuclease Inhibitor"/>
    <property type="match status" value="1"/>
</dbReference>
<dbReference type="PROSITE" id="PS50181">
    <property type="entry name" value="FBOX"/>
    <property type="match status" value="1"/>
</dbReference>
<dbReference type="Gene3D" id="1.20.1280.50">
    <property type="match status" value="1"/>
</dbReference>
<dbReference type="InterPro" id="IPR032675">
    <property type="entry name" value="LRR_dom_sf"/>
</dbReference>
<dbReference type="Proteomes" id="UP000694941">
    <property type="component" value="Unplaced"/>
</dbReference>
<evidence type="ECO:0000313" key="4">
    <source>
        <dbReference type="Proteomes" id="UP000694941"/>
    </source>
</evidence>
<evidence type="ECO:0000256" key="1">
    <source>
        <dbReference type="ARBA" id="ARBA00004906"/>
    </source>
</evidence>